<keyword evidence="1" id="KW-0812">Transmembrane</keyword>
<evidence type="ECO:0000256" key="1">
    <source>
        <dbReference type="SAM" id="Phobius"/>
    </source>
</evidence>
<evidence type="ECO:0000313" key="2">
    <source>
        <dbReference type="EMBL" id="SHH34531.1"/>
    </source>
</evidence>
<dbReference type="RefSeq" id="WP_079603292.1">
    <property type="nucleotide sequence ID" value="NZ_LT670817.1"/>
</dbReference>
<accession>A0A1M5S7S7</accession>
<evidence type="ECO:0000313" key="3">
    <source>
        <dbReference type="Proteomes" id="UP000189796"/>
    </source>
</evidence>
<keyword evidence="1" id="KW-0472">Membrane</keyword>
<dbReference type="OrthoDB" id="9815686at2"/>
<feature type="transmembrane region" description="Helical" evidence="1">
    <location>
        <begin position="102"/>
        <end position="120"/>
    </location>
</feature>
<feature type="transmembrane region" description="Helical" evidence="1">
    <location>
        <begin position="44"/>
        <end position="61"/>
    </location>
</feature>
<name>A0A1M5S7S7_9BRAD</name>
<dbReference type="Proteomes" id="UP000189796">
    <property type="component" value="Chromosome I"/>
</dbReference>
<keyword evidence="1" id="KW-1133">Transmembrane helix</keyword>
<dbReference type="EMBL" id="LT670817">
    <property type="protein sequence ID" value="SHH34531.1"/>
    <property type="molecule type" value="Genomic_DNA"/>
</dbReference>
<dbReference type="AlphaFoldDB" id="A0A1M5S7S7"/>
<protein>
    <submittedName>
        <fullName evidence="2">Uncharacterized membrane protein</fullName>
    </submittedName>
</protein>
<dbReference type="InterPro" id="IPR018750">
    <property type="entry name" value="DUF2306_membrane"/>
</dbReference>
<organism evidence="2 3">
    <name type="scientific">Bradyrhizobium erythrophlei</name>
    <dbReference type="NCBI Taxonomy" id="1437360"/>
    <lineage>
        <taxon>Bacteria</taxon>
        <taxon>Pseudomonadati</taxon>
        <taxon>Pseudomonadota</taxon>
        <taxon>Alphaproteobacteria</taxon>
        <taxon>Hyphomicrobiales</taxon>
        <taxon>Nitrobacteraceae</taxon>
        <taxon>Bradyrhizobium</taxon>
    </lineage>
</organism>
<feature type="transmembrane region" description="Helical" evidence="1">
    <location>
        <begin position="73"/>
        <end position="90"/>
    </location>
</feature>
<feature type="transmembrane region" description="Helical" evidence="1">
    <location>
        <begin position="12"/>
        <end position="32"/>
    </location>
</feature>
<reference evidence="2 3" key="1">
    <citation type="submission" date="2016-11" db="EMBL/GenBank/DDBJ databases">
        <authorList>
            <person name="Jaros S."/>
            <person name="Januszkiewicz K."/>
            <person name="Wedrychowicz H."/>
        </authorList>
    </citation>
    <scope>NUCLEOTIDE SEQUENCE [LARGE SCALE GENOMIC DNA]</scope>
    <source>
        <strain evidence="2 3">GAS138</strain>
    </source>
</reference>
<dbReference type="Pfam" id="PF10067">
    <property type="entry name" value="DUF2306"/>
    <property type="match status" value="1"/>
</dbReference>
<sequence length="132" mass="14472">MSLAPLLNAAPAIPFHALAAMSAFVLGVVQFAAPKGTLPHRTIGWIWVCLMMSVAASSFWIHQIRLIGPWSPIHLLSIFTLLVVPLGIWRAHRHEIADHRRIMILTFAGALVIAGLFTLLPGRIMHTVVFGP</sequence>
<proteinExistence type="predicted"/>
<gene>
    <name evidence="2" type="ORF">SAMN05443248_4508</name>
</gene>